<organism evidence="1 2">
    <name type="scientific">Rubripirellula tenax</name>
    <dbReference type="NCBI Taxonomy" id="2528015"/>
    <lineage>
        <taxon>Bacteria</taxon>
        <taxon>Pseudomonadati</taxon>
        <taxon>Planctomycetota</taxon>
        <taxon>Planctomycetia</taxon>
        <taxon>Pirellulales</taxon>
        <taxon>Pirellulaceae</taxon>
        <taxon>Rubripirellula</taxon>
    </lineage>
</organism>
<accession>A0A5C6DSR4</accession>
<dbReference type="Proteomes" id="UP000318288">
    <property type="component" value="Unassembled WGS sequence"/>
</dbReference>
<evidence type="ECO:0000313" key="1">
    <source>
        <dbReference type="EMBL" id="TWU40383.1"/>
    </source>
</evidence>
<dbReference type="EMBL" id="SJPW01000039">
    <property type="protein sequence ID" value="TWU40383.1"/>
    <property type="molecule type" value="Genomic_DNA"/>
</dbReference>
<dbReference type="RefSeq" id="WP_146462679.1">
    <property type="nucleotide sequence ID" value="NZ_SJPW01000039.1"/>
</dbReference>
<sequence length="213" mass="23629">MLNNYCRAFTLVFVTSVLSGSLVHSHELPRFGILPELGREWQLQEANTDEITPETNPFRWLVFRNSETGDLLSFATFPRNISSTPLDRHTDTALEIFPDGLAVWDHNTTRMTLEAITISTRERRLSIRRRVPVLEYSFISESKSRPNLMANGRAWFESDYIIFVQHTSALPIAPSVVDGVANACARLSDAARAISHKEGGSPGTPATGPASDG</sequence>
<keyword evidence="2" id="KW-1185">Reference proteome</keyword>
<name>A0A5C6DSR4_9BACT</name>
<comment type="caution">
    <text evidence="1">The sequence shown here is derived from an EMBL/GenBank/DDBJ whole genome shotgun (WGS) entry which is preliminary data.</text>
</comment>
<evidence type="ECO:0000313" key="2">
    <source>
        <dbReference type="Proteomes" id="UP000318288"/>
    </source>
</evidence>
<protein>
    <submittedName>
        <fullName evidence="1">Uncharacterized protein</fullName>
    </submittedName>
</protein>
<gene>
    <name evidence="1" type="ORF">Poly51_64000</name>
</gene>
<dbReference type="AlphaFoldDB" id="A0A5C6DSR4"/>
<proteinExistence type="predicted"/>
<reference evidence="1 2" key="1">
    <citation type="submission" date="2019-02" db="EMBL/GenBank/DDBJ databases">
        <title>Deep-cultivation of Planctomycetes and their phenomic and genomic characterization uncovers novel biology.</title>
        <authorList>
            <person name="Wiegand S."/>
            <person name="Jogler M."/>
            <person name="Boedeker C."/>
            <person name="Pinto D."/>
            <person name="Vollmers J."/>
            <person name="Rivas-Marin E."/>
            <person name="Kohn T."/>
            <person name="Peeters S.H."/>
            <person name="Heuer A."/>
            <person name="Rast P."/>
            <person name="Oberbeckmann S."/>
            <person name="Bunk B."/>
            <person name="Jeske O."/>
            <person name="Meyerdierks A."/>
            <person name="Storesund J.E."/>
            <person name="Kallscheuer N."/>
            <person name="Luecker S."/>
            <person name="Lage O.M."/>
            <person name="Pohl T."/>
            <person name="Merkel B.J."/>
            <person name="Hornburger P."/>
            <person name="Mueller R.-W."/>
            <person name="Bruemmer F."/>
            <person name="Labrenz M."/>
            <person name="Spormann A.M."/>
            <person name="Op Den Camp H."/>
            <person name="Overmann J."/>
            <person name="Amann R."/>
            <person name="Jetten M.S.M."/>
            <person name="Mascher T."/>
            <person name="Medema M.H."/>
            <person name="Devos D.P."/>
            <person name="Kaster A.-K."/>
            <person name="Ovreas L."/>
            <person name="Rohde M."/>
            <person name="Galperin M.Y."/>
            <person name="Jogler C."/>
        </authorList>
    </citation>
    <scope>NUCLEOTIDE SEQUENCE [LARGE SCALE GENOMIC DNA]</scope>
    <source>
        <strain evidence="1 2">Poly51</strain>
    </source>
</reference>